<dbReference type="EMBL" id="NHYE01004910">
    <property type="protein sequence ID" value="PPQ80994.1"/>
    <property type="molecule type" value="Genomic_DNA"/>
</dbReference>
<comment type="caution">
    <text evidence="2">The sequence shown here is derived from an EMBL/GenBank/DDBJ whole genome shotgun (WGS) entry which is preliminary data.</text>
</comment>
<feature type="compositionally biased region" description="Polar residues" evidence="1">
    <location>
        <begin position="219"/>
        <end position="228"/>
    </location>
</feature>
<gene>
    <name evidence="2" type="ORF">CVT26_003614</name>
</gene>
<dbReference type="Proteomes" id="UP000284706">
    <property type="component" value="Unassembled WGS sequence"/>
</dbReference>
<keyword evidence="3" id="KW-1185">Reference proteome</keyword>
<dbReference type="AlphaFoldDB" id="A0A409WR53"/>
<accession>A0A409WR53</accession>
<feature type="compositionally biased region" description="Low complexity" evidence="1">
    <location>
        <begin position="139"/>
        <end position="151"/>
    </location>
</feature>
<proteinExistence type="predicted"/>
<evidence type="ECO:0000313" key="2">
    <source>
        <dbReference type="EMBL" id="PPQ80994.1"/>
    </source>
</evidence>
<sequence>MNTFDTNSYFPGIDVQFWLDCGFDEKYFEGFDIPESATYDDLVPADQIALAIIDAIRRAHPDGDNRRQPDGQSAAPSGAPPVQGSLVSGHEYDHRHPATSSTQQDSGSLSSLSSPAMGTGLDYLEAPFDRREGPNVQVQSSDDMSSTCQSSHPCSLYPAMDTRPAAPAPSNYSIPGQVRTGPPRHSMQPPRPPTRRGREEVPSPSRIPVPHQAWETKDVPSTVQTRSGNHTHDAGSQGFTRRPGENAQCPISSPAPTTTDSHRAYPVPAQTARQTMEQQDGSASHLRETEPTNTNISARASEAGKVASSEEHLIERQGSNEDQCGRRSRQQDGQEGFGIAAQPGPSTTPSDANTRPARASLDVQPAKKGTKRRKDAIEDPAESSSSSAPRALKRARIDNTSPLPASPPSQLTPSSSSSSSSSQSRSSSSSSSSTPSVRNRPQPATYRRGILKDRIAGNIVISTDIRAQEEENREWIWVQESGLEIRKRTSQHRCHSVQQPSQAGTDQHGSNPLLAVPAPPTLVFQEQYTTASQHQPMATRPLAAYQATPAAPYNATSDQVLTGQPHYSMQPSPPPTRRGREEVPVPEQAWQHKGTPSTVQSNCSVSTPTATSEAQYQSMTPSRGHTHDAGSQGLTRHPVENAQYTPPASADRCG</sequence>
<reference evidence="2 3" key="1">
    <citation type="journal article" date="2018" name="Evol. Lett.">
        <title>Horizontal gene cluster transfer increased hallucinogenic mushroom diversity.</title>
        <authorList>
            <person name="Reynolds H.T."/>
            <person name="Vijayakumar V."/>
            <person name="Gluck-Thaler E."/>
            <person name="Korotkin H.B."/>
            <person name="Matheny P.B."/>
            <person name="Slot J.C."/>
        </authorList>
    </citation>
    <scope>NUCLEOTIDE SEQUENCE [LARGE SCALE GENOMIC DNA]</scope>
    <source>
        <strain evidence="2 3">SRW20</strain>
    </source>
</reference>
<dbReference type="InParanoid" id="A0A409WR53"/>
<feature type="compositionally biased region" description="Polar residues" evidence="1">
    <location>
        <begin position="594"/>
        <end position="623"/>
    </location>
</feature>
<feature type="region of interest" description="Disordered" evidence="1">
    <location>
        <begin position="556"/>
        <end position="654"/>
    </location>
</feature>
<feature type="compositionally biased region" description="Polar residues" evidence="1">
    <location>
        <begin position="556"/>
        <end position="570"/>
    </location>
</feature>
<feature type="compositionally biased region" description="Low complexity" evidence="1">
    <location>
        <begin position="408"/>
        <end position="436"/>
    </location>
</feature>
<feature type="compositionally biased region" description="Polar residues" evidence="1">
    <location>
        <begin position="344"/>
        <end position="353"/>
    </location>
</feature>
<evidence type="ECO:0000256" key="1">
    <source>
        <dbReference type="SAM" id="MobiDB-lite"/>
    </source>
</evidence>
<feature type="compositionally biased region" description="Polar residues" evidence="1">
    <location>
        <begin position="496"/>
        <end position="510"/>
    </location>
</feature>
<feature type="compositionally biased region" description="Polar residues" evidence="1">
    <location>
        <begin position="249"/>
        <end position="259"/>
    </location>
</feature>
<feature type="compositionally biased region" description="Basic and acidic residues" evidence="1">
    <location>
        <begin position="60"/>
        <end position="69"/>
    </location>
</feature>
<protein>
    <submittedName>
        <fullName evidence="2">Uncharacterized protein</fullName>
    </submittedName>
</protein>
<feature type="region of interest" description="Disordered" evidence="1">
    <location>
        <begin position="133"/>
        <end position="450"/>
    </location>
</feature>
<evidence type="ECO:0000313" key="3">
    <source>
        <dbReference type="Proteomes" id="UP000284706"/>
    </source>
</evidence>
<feature type="compositionally biased region" description="Low complexity" evidence="1">
    <location>
        <begin position="99"/>
        <end position="114"/>
    </location>
</feature>
<feature type="region of interest" description="Disordered" evidence="1">
    <location>
        <begin position="489"/>
        <end position="517"/>
    </location>
</feature>
<feature type="compositionally biased region" description="Basic and acidic residues" evidence="1">
    <location>
        <begin position="308"/>
        <end position="332"/>
    </location>
</feature>
<name>A0A409WR53_9AGAR</name>
<feature type="region of interest" description="Disordered" evidence="1">
    <location>
        <begin position="60"/>
        <end position="121"/>
    </location>
</feature>
<feature type="compositionally biased region" description="Polar residues" evidence="1">
    <location>
        <begin position="271"/>
        <end position="282"/>
    </location>
</feature>
<organism evidence="2 3">
    <name type="scientific">Gymnopilus dilepis</name>
    <dbReference type="NCBI Taxonomy" id="231916"/>
    <lineage>
        <taxon>Eukaryota</taxon>
        <taxon>Fungi</taxon>
        <taxon>Dikarya</taxon>
        <taxon>Basidiomycota</taxon>
        <taxon>Agaricomycotina</taxon>
        <taxon>Agaricomycetes</taxon>
        <taxon>Agaricomycetidae</taxon>
        <taxon>Agaricales</taxon>
        <taxon>Agaricineae</taxon>
        <taxon>Hymenogastraceae</taxon>
        <taxon>Gymnopilus</taxon>
    </lineage>
</organism>